<evidence type="ECO:0000313" key="4">
    <source>
        <dbReference type="Proteomes" id="UP000321367"/>
    </source>
</evidence>
<dbReference type="AlphaFoldDB" id="A0A5C6ZX10"/>
<dbReference type="RefSeq" id="WP_146929746.1">
    <property type="nucleotide sequence ID" value="NZ_CBCSHZ010000001.1"/>
</dbReference>
<dbReference type="InterPro" id="IPR013517">
    <property type="entry name" value="FG-GAP"/>
</dbReference>
<keyword evidence="1" id="KW-0732">Signal</keyword>
<dbReference type="InterPro" id="IPR011519">
    <property type="entry name" value="UnbV_ASPIC"/>
</dbReference>
<dbReference type="InterPro" id="IPR028994">
    <property type="entry name" value="Integrin_alpha_N"/>
</dbReference>
<keyword evidence="4" id="KW-1185">Reference proteome</keyword>
<protein>
    <recommendedName>
        <fullName evidence="2">ASPIC/UnbV domain-containing protein</fullName>
    </recommendedName>
</protein>
<dbReference type="InterPro" id="IPR027039">
    <property type="entry name" value="Crtac1"/>
</dbReference>
<evidence type="ECO:0000313" key="3">
    <source>
        <dbReference type="EMBL" id="TXD95278.1"/>
    </source>
</evidence>
<evidence type="ECO:0000259" key="2">
    <source>
        <dbReference type="Pfam" id="PF07593"/>
    </source>
</evidence>
<name>A0A5C6ZX10_9FLAO</name>
<comment type="caution">
    <text evidence="3">The sequence shown here is derived from an EMBL/GenBank/DDBJ whole genome shotgun (WGS) entry which is preliminary data.</text>
</comment>
<sequence length="1099" mass="123652">MVKNKKIFLISFFAILFFQACKKEEYLFERINASHSNLYFSNELDSNSELNIFNYLYYYNGGGVAAGDYNQDGLIDLYFTSNEQEDKLFLNTGNFKFEDITSDSKIDNSKGWTTGVSNIDINGDGLLDLYICKVSGFLNLTGHNLLYVNQGPNEDGIPVFDEQAAKYGLDFSGFSTQSVFLDYDLDGDLDMFLLNHSVYPNRNYGRGEKRQSYDLKSGDRLFRNDNGFFTDVSSESGIFQGVIGYGLGVAVGDLNNDLYPDIYVGNDFFENDYLYINQKNGSFHELISDKPEKLGHTTHFSMGNDIADINNDGLADILSLDMLPEDLKAYKTSGLEYPFQTYATYLKNGFSPQYMQNTLHINTGNLNFSETAFLSGISATDWSWGALIADFDNDSHKDVFITNGIKGATNDMDFIKYISNEKIQKQLSQGNFKNYDDLIKELPQKKISNYIFQNQGDNTFANRKNEWLNAEPSFSHGVVYADLDNDGDLDLIVNNTDENAGIFKNNSEKTIKNNFLKVQLKGDNSNKFGIGAKIILYYGDKIQQQEHYLSRGYLSSLAPGLHFGLGSHSLIDSLKVIWPGFSTETKYKIKTNRSIELNINDADSLIFKKPQISSIFTRRDSLIDYKHVEQSTLEFNREPLIPFGYANQSPRAAVADINKDGLDDLVIGGGKTQILNLWLQNIDGSLEKSKQKIFEEDAISEDTDQLFLDVDGDMDQDLIVVGGGNEFTKGKPLQPRLYLNENGKFCLDDQQFKGITLNASGVTTVDLNVDGFPDLCFSANIVPGEYGKTPVQYLFLNDGNGNFTEVTSQYSESFRNVGNIQDIIWIDINKDNIEDAIMVGHWMPVTIFLNNGRKLSKLDVGLEDTNGWWNAVIAEDFDGDGDIDIVAGNWGLNSRLNASLEKPLKLYLGDFDGNGSIDPVVSYFYEDKETAFASKDELDHQMPFLKKKFPSYKDYADADFSEILTRENQKNAEVKQVFELASCYFENNGDNTFTKRVLPFETQVSAIFGIDTQDFNSDGFPDLFLVGNNYEISTQLGRLDASHGTVLINDKKGFFQTYKKEIPDISGAARDIQEICINGELHLIVTFNNSTPTILKINN</sequence>
<dbReference type="PROSITE" id="PS51257">
    <property type="entry name" value="PROKAR_LIPOPROTEIN"/>
    <property type="match status" value="1"/>
</dbReference>
<proteinExistence type="predicted"/>
<accession>A0A5C6ZX10</accession>
<dbReference type="Proteomes" id="UP000321367">
    <property type="component" value="Unassembled WGS sequence"/>
</dbReference>
<reference evidence="3 4" key="1">
    <citation type="submission" date="2019-08" db="EMBL/GenBank/DDBJ databases">
        <title>Genome sequence of Gillisia hiemivivida IC154 (type strain).</title>
        <authorList>
            <person name="Bowman J.P."/>
        </authorList>
    </citation>
    <scope>NUCLEOTIDE SEQUENCE [LARGE SCALE GENOMIC DNA]</scope>
    <source>
        <strain evidence="3 4">IC154</strain>
    </source>
</reference>
<dbReference type="EMBL" id="VORY01000002">
    <property type="protein sequence ID" value="TXD95278.1"/>
    <property type="molecule type" value="Genomic_DNA"/>
</dbReference>
<dbReference type="OrthoDB" id="9816120at2"/>
<dbReference type="Gene3D" id="2.130.10.130">
    <property type="entry name" value="Integrin alpha, N-terminal"/>
    <property type="match status" value="3"/>
</dbReference>
<dbReference type="SUPFAM" id="SSF69318">
    <property type="entry name" value="Integrin alpha N-terminal domain"/>
    <property type="match status" value="3"/>
</dbReference>
<organism evidence="3 4">
    <name type="scientific">Gillisia hiemivivida</name>
    <dbReference type="NCBI Taxonomy" id="291190"/>
    <lineage>
        <taxon>Bacteria</taxon>
        <taxon>Pseudomonadati</taxon>
        <taxon>Bacteroidota</taxon>
        <taxon>Flavobacteriia</taxon>
        <taxon>Flavobacteriales</taxon>
        <taxon>Flavobacteriaceae</taxon>
        <taxon>Gillisia</taxon>
    </lineage>
</organism>
<gene>
    <name evidence="3" type="ORF">ES724_03765</name>
</gene>
<evidence type="ECO:0000256" key="1">
    <source>
        <dbReference type="ARBA" id="ARBA00022729"/>
    </source>
</evidence>
<dbReference type="Pfam" id="PF07593">
    <property type="entry name" value="UnbV_ASPIC"/>
    <property type="match status" value="1"/>
</dbReference>
<feature type="domain" description="ASPIC/UnbV" evidence="2">
    <location>
        <begin position="529"/>
        <end position="595"/>
    </location>
</feature>
<dbReference type="PANTHER" id="PTHR16026:SF0">
    <property type="entry name" value="CARTILAGE ACIDIC PROTEIN 1"/>
    <property type="match status" value="1"/>
</dbReference>
<dbReference type="PANTHER" id="PTHR16026">
    <property type="entry name" value="CARTILAGE ACIDIC PROTEIN 1"/>
    <property type="match status" value="1"/>
</dbReference>
<dbReference type="Pfam" id="PF13517">
    <property type="entry name" value="FG-GAP_3"/>
    <property type="match status" value="5"/>
</dbReference>